<dbReference type="PANTHER" id="PTHR11733">
    <property type="entry name" value="ZINC METALLOPROTEASE FAMILY M13 NEPRILYSIN-RELATED"/>
    <property type="match status" value="1"/>
</dbReference>
<evidence type="ECO:0000256" key="6">
    <source>
        <dbReference type="ARBA" id="ARBA00022833"/>
    </source>
</evidence>
<dbReference type="InterPro" id="IPR008753">
    <property type="entry name" value="Peptidase_M13_N"/>
</dbReference>
<evidence type="ECO:0000256" key="3">
    <source>
        <dbReference type="ARBA" id="ARBA00022670"/>
    </source>
</evidence>
<dbReference type="PRINTS" id="PR00786">
    <property type="entry name" value="NEPRILYSIN"/>
</dbReference>
<name>A0A0K8RMR6_IXORI</name>
<dbReference type="Pfam" id="PF05649">
    <property type="entry name" value="Peptidase_M13_N"/>
    <property type="match status" value="1"/>
</dbReference>
<evidence type="ECO:0000259" key="9">
    <source>
        <dbReference type="Pfam" id="PF05649"/>
    </source>
</evidence>
<dbReference type="PANTHER" id="PTHR11733:SF237">
    <property type="entry name" value="NEPRILYSIN-LIKE 4"/>
    <property type="match status" value="1"/>
</dbReference>
<proteinExistence type="evidence at transcript level"/>
<dbReference type="GO" id="GO:0046872">
    <property type="term" value="F:metal ion binding"/>
    <property type="evidence" value="ECO:0007669"/>
    <property type="project" value="UniProtKB-KW"/>
</dbReference>
<dbReference type="InterPro" id="IPR042089">
    <property type="entry name" value="Peptidase_M13_dom_2"/>
</dbReference>
<evidence type="ECO:0000256" key="1">
    <source>
        <dbReference type="ARBA" id="ARBA00001947"/>
    </source>
</evidence>
<evidence type="ECO:0000256" key="2">
    <source>
        <dbReference type="ARBA" id="ARBA00007357"/>
    </source>
</evidence>
<keyword evidence="4" id="KW-0479">Metal-binding</keyword>
<reference evidence="10" key="1">
    <citation type="submission" date="2012-12" db="EMBL/GenBank/DDBJ databases">
        <title>Identification and characterization of a phenylalanine ammonia-lyase gene family in Isatis indigotica Fort.</title>
        <authorList>
            <person name="Liu Q."/>
            <person name="Chen J."/>
            <person name="Zhou X."/>
            <person name="Di P."/>
            <person name="Xiao Y."/>
            <person name="Xuan H."/>
            <person name="Zhang L."/>
            <person name="Chen W."/>
        </authorList>
    </citation>
    <scope>NUCLEOTIDE SEQUENCE</scope>
    <source>
        <tissue evidence="10">Salivary gland</tissue>
    </source>
</reference>
<comment type="cofactor">
    <cofactor evidence="1">
        <name>Zn(2+)</name>
        <dbReference type="ChEBI" id="CHEBI:29105"/>
    </cofactor>
</comment>
<comment type="similarity">
    <text evidence="2">Belongs to the peptidase M13 family.</text>
</comment>
<evidence type="ECO:0000256" key="4">
    <source>
        <dbReference type="ARBA" id="ARBA00022723"/>
    </source>
</evidence>
<feature type="domain" description="Peptidase M13 C-terminal" evidence="8">
    <location>
        <begin position="604"/>
        <end position="811"/>
    </location>
</feature>
<keyword evidence="5" id="KW-0378">Hydrolase</keyword>
<evidence type="ECO:0000256" key="7">
    <source>
        <dbReference type="ARBA" id="ARBA00023049"/>
    </source>
</evidence>
<accession>A0A0K8RMR6</accession>
<dbReference type="CDD" id="cd08662">
    <property type="entry name" value="M13"/>
    <property type="match status" value="1"/>
</dbReference>
<dbReference type="InterPro" id="IPR018497">
    <property type="entry name" value="Peptidase_M13_C"/>
</dbReference>
<evidence type="ECO:0000259" key="8">
    <source>
        <dbReference type="Pfam" id="PF01431"/>
    </source>
</evidence>
<dbReference type="SUPFAM" id="SSF55486">
    <property type="entry name" value="Metalloproteases ('zincins'), catalytic domain"/>
    <property type="match status" value="1"/>
</dbReference>
<feature type="non-terminal residue" evidence="10">
    <location>
        <position position="1"/>
    </location>
</feature>
<dbReference type="Gene3D" id="1.10.1380.10">
    <property type="entry name" value="Neutral endopeptidase , domain2"/>
    <property type="match status" value="2"/>
</dbReference>
<feature type="domain" description="Peptidase M13 N-terminal" evidence="9">
    <location>
        <begin position="104"/>
        <end position="542"/>
    </location>
</feature>
<dbReference type="AlphaFoldDB" id="A0A0K8RMR6"/>
<protein>
    <submittedName>
        <fullName evidence="10">Putative m13 family peptidase</fullName>
    </submittedName>
</protein>
<dbReference type="PROSITE" id="PS51885">
    <property type="entry name" value="NEPRILYSIN"/>
    <property type="match status" value="1"/>
</dbReference>
<evidence type="ECO:0000256" key="5">
    <source>
        <dbReference type="ARBA" id="ARBA00022801"/>
    </source>
</evidence>
<dbReference type="GO" id="GO:0005886">
    <property type="term" value="C:plasma membrane"/>
    <property type="evidence" value="ECO:0007669"/>
    <property type="project" value="TreeGrafter"/>
</dbReference>
<keyword evidence="6" id="KW-0862">Zinc</keyword>
<keyword evidence="7" id="KW-0482">Metalloprotease</keyword>
<organism evidence="10">
    <name type="scientific">Ixodes ricinus</name>
    <name type="common">Common tick</name>
    <name type="synonym">Acarus ricinus</name>
    <dbReference type="NCBI Taxonomy" id="34613"/>
    <lineage>
        <taxon>Eukaryota</taxon>
        <taxon>Metazoa</taxon>
        <taxon>Ecdysozoa</taxon>
        <taxon>Arthropoda</taxon>
        <taxon>Chelicerata</taxon>
        <taxon>Arachnida</taxon>
        <taxon>Acari</taxon>
        <taxon>Parasitiformes</taxon>
        <taxon>Ixodida</taxon>
        <taxon>Ixodoidea</taxon>
        <taxon>Ixodidae</taxon>
        <taxon>Ixodinae</taxon>
        <taxon>Ixodes</taxon>
    </lineage>
</organism>
<dbReference type="GO" id="GO:0016485">
    <property type="term" value="P:protein processing"/>
    <property type="evidence" value="ECO:0007669"/>
    <property type="project" value="TreeGrafter"/>
</dbReference>
<dbReference type="InterPro" id="IPR024079">
    <property type="entry name" value="MetalloPept_cat_dom_sf"/>
</dbReference>
<evidence type="ECO:0000313" key="10">
    <source>
        <dbReference type="EMBL" id="JAA72437.1"/>
    </source>
</evidence>
<dbReference type="Gene3D" id="3.40.390.10">
    <property type="entry name" value="Collagenase (Catalytic Domain)"/>
    <property type="match status" value="2"/>
</dbReference>
<sequence>WTQRRSFEDEVNFVLLLRFGNIPGAKSLKTKERYSPNIRYLILHQFRTEGWTMNCWTAAQIFMMSALICSTTAHTKGEDDVCKTADCMRLGLELSDAINASADPCDDFYDYVCKKWKNKTEIPPYLPSYGHLWLIRDEVAKKINDTLSNMTTTKFQAASLNEKITMAYQSCMKEDSSEPKEEISRLRKTLEDFGIRKWPMTPGSNESINWTEIYRKMRIGADLSVIFSVNINPNLTNTSLRAIHIDVSEFLHTLDQIYGARQQNSSAVEAYKDFIKQTVILFSGEEDINVTTKIAQDIFDFEVNLTKKIDDLYFDFPDLPDEIGPYEYTDYDENETSSTIESQVLQARSEETTNPLEKYPEPSTKLKDIDRKLKPEGWRQLLTDIFRDASVNLTGEEEVNAFRKGFLSGAMKLLNKTPGDVVNNYFGWKLLYKLGPIASHNMTTLNFKFNKVWRGLQGQEPRWRHCVSALNDPYDPILGYGLGRLYVERYFNSTQKKDVESIAESIRDALGVIMQNNTWMDDETKEEAKNKLENVVFKIGYPAEIYEENVLKDMYKHVGNITLNDSFLDIYLAFRKNNAIYKLQKVHSSCNRSQEWPHDLTKVNAYYSKLENSAVLTAVILQHPFYSIGLPSSVKMGTLGWILGHELNHAFYGPGRDHDKYGNERDWWSNKTNENFKERKNCVSDLYKGQIEEETCMKINENQTLNENIADIKGLETAFEAHRRQLLQFPNDTQRLPCLNESNPDKLFFISLAYSFCQNDQLAELRDIVLRDPHTPSKIRVNRHLGNSKNFLETFKCKASSRMNISSKCEV</sequence>
<dbReference type="InterPro" id="IPR000718">
    <property type="entry name" value="Peptidase_M13"/>
</dbReference>
<dbReference type="GO" id="GO:0004222">
    <property type="term" value="F:metalloendopeptidase activity"/>
    <property type="evidence" value="ECO:0007669"/>
    <property type="project" value="InterPro"/>
</dbReference>
<keyword evidence="3" id="KW-0645">Protease</keyword>
<dbReference type="Pfam" id="PF01431">
    <property type="entry name" value="Peptidase_M13"/>
    <property type="match status" value="1"/>
</dbReference>
<dbReference type="EMBL" id="GADI01001371">
    <property type="protein sequence ID" value="JAA72437.1"/>
    <property type="molecule type" value="mRNA"/>
</dbReference>